<evidence type="ECO:0000256" key="2">
    <source>
        <dbReference type="SAM" id="Phobius"/>
    </source>
</evidence>
<dbReference type="RefSeq" id="XP_007931931.1">
    <property type="nucleotide sequence ID" value="XM_007933740.1"/>
</dbReference>
<dbReference type="Proteomes" id="UP000016932">
    <property type="component" value="Unassembled WGS sequence"/>
</dbReference>
<dbReference type="OrthoDB" id="10423282at2759"/>
<feature type="compositionally biased region" description="Basic and acidic residues" evidence="1">
    <location>
        <begin position="408"/>
        <end position="422"/>
    </location>
</feature>
<dbReference type="AlphaFoldDB" id="M2YIA1"/>
<accession>M2YIA1</accession>
<feature type="transmembrane region" description="Helical" evidence="2">
    <location>
        <begin position="64"/>
        <end position="84"/>
    </location>
</feature>
<feature type="transmembrane region" description="Helical" evidence="2">
    <location>
        <begin position="34"/>
        <end position="52"/>
    </location>
</feature>
<dbReference type="GeneID" id="19334199"/>
<evidence type="ECO:0000256" key="1">
    <source>
        <dbReference type="SAM" id="MobiDB-lite"/>
    </source>
</evidence>
<sequence length="568" mass="64290">MIAYLDAILGAAFLYLVRHRPSYAVWIARYFALRFGWYTLICLMISEMYQYFRRSNLPKAFGSVCIWFLGLTIVTTMQFLLLRLGDQLVITRHCGAYDANNLDLHRIVAGRMFPVTEGMALHLNPMGRQLNASYCNIELVRQTLYSSKTISKMETEQNVYETRPELQRSMHKRCNARAAATTASTRQKNPADSKGYDLTSLALSITEAQWVLVQSGGPLSTSRKVGLTNINLFAALNSLPTNPTFWDDARRLPSPLSGKNTNQFTLSYIYQALFRPILSRELYPYSLRLLEFIMTKFLSNPEYPRARTSFHEFLKATQEHADAVEWAHNRRCVCDDASVVSGPTECDLDHDLGNYLRRWISHFSTTTNTIEVDRAPIEKILELRRGKHPCEAWREAKGLLSEASQRQTAEEKQSEKEKKPIMDSEDDEYKIWQSSHCGTLGPLGGTGRKVPDMWMGWWDLLGTRREVEVVGKQLCPAVLVGKGLSFRDNVGVLHHFRTALTSTSVALRKTIGVATLETEVCWDLDALAQTLGRRGNYVWGAYELDESEGAIPPAASIINCTVAFCNPI</sequence>
<keyword evidence="2" id="KW-0472">Membrane</keyword>
<dbReference type="KEGG" id="pfj:MYCFIDRAFT_179743"/>
<protein>
    <submittedName>
        <fullName evidence="3">Uncharacterized protein</fullName>
    </submittedName>
</protein>
<gene>
    <name evidence="3" type="ORF">MYCFIDRAFT_179743</name>
</gene>
<keyword evidence="2" id="KW-0812">Transmembrane</keyword>
<organism evidence="3 4">
    <name type="scientific">Pseudocercospora fijiensis (strain CIRAD86)</name>
    <name type="common">Black leaf streak disease fungus</name>
    <name type="synonym">Mycosphaerella fijiensis</name>
    <dbReference type="NCBI Taxonomy" id="383855"/>
    <lineage>
        <taxon>Eukaryota</taxon>
        <taxon>Fungi</taxon>
        <taxon>Dikarya</taxon>
        <taxon>Ascomycota</taxon>
        <taxon>Pezizomycotina</taxon>
        <taxon>Dothideomycetes</taxon>
        <taxon>Dothideomycetidae</taxon>
        <taxon>Mycosphaerellales</taxon>
        <taxon>Mycosphaerellaceae</taxon>
        <taxon>Pseudocercospora</taxon>
    </lineage>
</organism>
<keyword evidence="2" id="KW-1133">Transmembrane helix</keyword>
<evidence type="ECO:0000313" key="4">
    <source>
        <dbReference type="Proteomes" id="UP000016932"/>
    </source>
</evidence>
<reference evidence="3 4" key="1">
    <citation type="journal article" date="2012" name="PLoS Pathog.">
        <title>Diverse lifestyles and strategies of plant pathogenesis encoded in the genomes of eighteen Dothideomycetes fungi.</title>
        <authorList>
            <person name="Ohm R.A."/>
            <person name="Feau N."/>
            <person name="Henrissat B."/>
            <person name="Schoch C.L."/>
            <person name="Horwitz B.A."/>
            <person name="Barry K.W."/>
            <person name="Condon B.J."/>
            <person name="Copeland A.C."/>
            <person name="Dhillon B."/>
            <person name="Glaser F."/>
            <person name="Hesse C.N."/>
            <person name="Kosti I."/>
            <person name="LaButti K."/>
            <person name="Lindquist E.A."/>
            <person name="Lucas S."/>
            <person name="Salamov A.A."/>
            <person name="Bradshaw R.E."/>
            <person name="Ciuffetti L."/>
            <person name="Hamelin R.C."/>
            <person name="Kema G.H.J."/>
            <person name="Lawrence C."/>
            <person name="Scott J.A."/>
            <person name="Spatafora J.W."/>
            <person name="Turgeon B.G."/>
            <person name="de Wit P.J.G.M."/>
            <person name="Zhong S."/>
            <person name="Goodwin S.B."/>
            <person name="Grigoriev I.V."/>
        </authorList>
    </citation>
    <scope>NUCLEOTIDE SEQUENCE [LARGE SCALE GENOMIC DNA]</scope>
    <source>
        <strain evidence="3 4">CIRAD86</strain>
    </source>
</reference>
<feature type="region of interest" description="Disordered" evidence="1">
    <location>
        <begin position="401"/>
        <end position="424"/>
    </location>
</feature>
<proteinExistence type="predicted"/>
<evidence type="ECO:0000313" key="3">
    <source>
        <dbReference type="EMBL" id="EME77500.1"/>
    </source>
</evidence>
<dbReference type="HOGENOM" id="CLU_479892_0_0_1"/>
<name>M2YIA1_PSEFD</name>
<keyword evidence="4" id="KW-1185">Reference proteome</keyword>
<dbReference type="EMBL" id="KB446565">
    <property type="protein sequence ID" value="EME77500.1"/>
    <property type="molecule type" value="Genomic_DNA"/>
</dbReference>
<dbReference type="VEuPathDB" id="FungiDB:MYCFIDRAFT_179743"/>